<dbReference type="PANTHER" id="PTHR36834">
    <property type="entry name" value="MEMBRANE PROTEIN-RELATED"/>
    <property type="match status" value="1"/>
</dbReference>
<comment type="caution">
    <text evidence="3">The sequence shown here is derived from an EMBL/GenBank/DDBJ whole genome shotgun (WGS) entry which is preliminary data.</text>
</comment>
<accession>A0ABN2MF45</accession>
<dbReference type="EMBL" id="BAAANK010000001">
    <property type="protein sequence ID" value="GAA1824588.1"/>
    <property type="molecule type" value="Genomic_DNA"/>
</dbReference>
<keyword evidence="1" id="KW-0812">Transmembrane</keyword>
<evidence type="ECO:0000256" key="1">
    <source>
        <dbReference type="SAM" id="Phobius"/>
    </source>
</evidence>
<reference evidence="4" key="1">
    <citation type="journal article" date="2019" name="Int. J. Syst. Evol. Microbiol.">
        <title>The Global Catalogue of Microorganisms (GCM) 10K type strain sequencing project: providing services to taxonomists for standard genome sequencing and annotation.</title>
        <authorList>
            <consortium name="The Broad Institute Genomics Platform"/>
            <consortium name="The Broad Institute Genome Sequencing Center for Infectious Disease"/>
            <person name="Wu L."/>
            <person name="Ma J."/>
        </authorList>
    </citation>
    <scope>NUCLEOTIDE SEQUENCE [LARGE SCALE GENOMIC DNA]</scope>
    <source>
        <strain evidence="4">JCM 14323</strain>
    </source>
</reference>
<feature type="domain" description="VanZ-like" evidence="2">
    <location>
        <begin position="11"/>
        <end position="128"/>
    </location>
</feature>
<keyword evidence="4" id="KW-1185">Reference proteome</keyword>
<organism evidence="3 4">
    <name type="scientific">Agromyces salentinus</name>
    <dbReference type="NCBI Taxonomy" id="269421"/>
    <lineage>
        <taxon>Bacteria</taxon>
        <taxon>Bacillati</taxon>
        <taxon>Actinomycetota</taxon>
        <taxon>Actinomycetes</taxon>
        <taxon>Micrococcales</taxon>
        <taxon>Microbacteriaceae</taxon>
        <taxon>Agromyces</taxon>
    </lineage>
</organism>
<feature type="transmembrane region" description="Helical" evidence="1">
    <location>
        <begin position="7"/>
        <end position="26"/>
    </location>
</feature>
<dbReference type="PANTHER" id="PTHR36834:SF2">
    <property type="entry name" value="MEMBRANE PROTEIN"/>
    <property type="match status" value="1"/>
</dbReference>
<feature type="transmembrane region" description="Helical" evidence="1">
    <location>
        <begin position="58"/>
        <end position="74"/>
    </location>
</feature>
<dbReference type="InterPro" id="IPR053150">
    <property type="entry name" value="Teicoplanin_resist-assoc"/>
</dbReference>
<feature type="transmembrane region" description="Helical" evidence="1">
    <location>
        <begin position="141"/>
        <end position="161"/>
    </location>
</feature>
<proteinExistence type="predicted"/>
<dbReference type="Pfam" id="PF04892">
    <property type="entry name" value="VanZ"/>
    <property type="match status" value="1"/>
</dbReference>
<name>A0ABN2MF45_9MICO</name>
<evidence type="ECO:0000313" key="4">
    <source>
        <dbReference type="Proteomes" id="UP001501746"/>
    </source>
</evidence>
<evidence type="ECO:0000313" key="3">
    <source>
        <dbReference type="EMBL" id="GAA1824588.1"/>
    </source>
</evidence>
<keyword evidence="1" id="KW-1133">Transmembrane helix</keyword>
<evidence type="ECO:0000259" key="2">
    <source>
        <dbReference type="Pfam" id="PF04892"/>
    </source>
</evidence>
<dbReference type="Proteomes" id="UP001501746">
    <property type="component" value="Unassembled WGS sequence"/>
</dbReference>
<dbReference type="InterPro" id="IPR006976">
    <property type="entry name" value="VanZ-like"/>
</dbReference>
<gene>
    <name evidence="3" type="ORF">GCM10009750_04270</name>
</gene>
<protein>
    <recommendedName>
        <fullName evidence="2">VanZ-like domain-containing protein</fullName>
    </recommendedName>
</protein>
<sequence>MTRIRWLIAGFAVYLALLAWIVLWKLEPPYVGEGGLRHVKLVPFVRTAEDGASAPAEVLANLLLFVPFGLYLGLLRPLAPWWRLAGVFAASSLLLEAAQYLLSIGSTDLTDVIVNTAGGLAGLGLSALARRSFRERAGIVMARVCAVVTVSLLVASAAFIASPMHYAPLRDVRVPLDSAPDGRGPHH</sequence>
<dbReference type="RefSeq" id="WP_157425934.1">
    <property type="nucleotide sequence ID" value="NZ_BAAANK010000001.1"/>
</dbReference>
<keyword evidence="1" id="KW-0472">Membrane</keyword>